<reference evidence="4" key="1">
    <citation type="submission" date="2015-05" db="EMBL/GenBank/DDBJ databases">
        <authorList>
            <person name="Urmite Genomes"/>
        </authorList>
    </citation>
    <scope>NUCLEOTIDE SEQUENCE [LARGE SCALE GENOMIC DNA]</scope>
    <source>
        <strain evidence="4">LF1</strain>
    </source>
</reference>
<dbReference type="Proteomes" id="UP000199087">
    <property type="component" value="Unassembled WGS sequence"/>
</dbReference>
<evidence type="ECO:0000313" key="4">
    <source>
        <dbReference type="Proteomes" id="UP000199087"/>
    </source>
</evidence>
<dbReference type="Pfam" id="PF13561">
    <property type="entry name" value="adh_short_C2"/>
    <property type="match status" value="1"/>
</dbReference>
<name>A0A0U1P372_9BACI</name>
<dbReference type="AlphaFoldDB" id="A0A0U1P372"/>
<comment type="similarity">
    <text evidence="1">Belongs to the short-chain dehydrogenases/reductases (SDR) family.</text>
</comment>
<dbReference type="PRINTS" id="PR00080">
    <property type="entry name" value="SDRFAMILY"/>
</dbReference>
<dbReference type="PROSITE" id="PS00061">
    <property type="entry name" value="ADH_SHORT"/>
    <property type="match status" value="1"/>
</dbReference>
<dbReference type="GO" id="GO:0016491">
    <property type="term" value="F:oxidoreductase activity"/>
    <property type="evidence" value="ECO:0007669"/>
    <property type="project" value="UniProtKB-KW"/>
</dbReference>
<dbReference type="Gene3D" id="3.40.50.720">
    <property type="entry name" value="NAD(P)-binding Rossmann-like Domain"/>
    <property type="match status" value="1"/>
</dbReference>
<dbReference type="RefSeq" id="WP_090638996.1">
    <property type="nucleotide sequence ID" value="NZ_CVRB01000005.1"/>
</dbReference>
<evidence type="ECO:0000256" key="2">
    <source>
        <dbReference type="ARBA" id="ARBA00023002"/>
    </source>
</evidence>
<dbReference type="InterPro" id="IPR020904">
    <property type="entry name" value="Sc_DH/Rdtase_CS"/>
</dbReference>
<dbReference type="InterPro" id="IPR036291">
    <property type="entry name" value="NAD(P)-bd_dom_sf"/>
</dbReference>
<dbReference type="PRINTS" id="PR00081">
    <property type="entry name" value="GDHRDH"/>
</dbReference>
<dbReference type="GO" id="GO:0032787">
    <property type="term" value="P:monocarboxylic acid metabolic process"/>
    <property type="evidence" value="ECO:0007669"/>
    <property type="project" value="UniProtKB-ARBA"/>
</dbReference>
<dbReference type="FunFam" id="3.40.50.720:FF:000173">
    <property type="entry name" value="3-oxoacyl-[acyl-carrier protein] reductase"/>
    <property type="match status" value="1"/>
</dbReference>
<dbReference type="SUPFAM" id="SSF51735">
    <property type="entry name" value="NAD(P)-binding Rossmann-fold domains"/>
    <property type="match status" value="1"/>
</dbReference>
<dbReference type="OrthoDB" id="9803333at2"/>
<dbReference type="PANTHER" id="PTHR42879">
    <property type="entry name" value="3-OXOACYL-(ACYL-CARRIER-PROTEIN) REDUCTASE"/>
    <property type="match status" value="1"/>
</dbReference>
<protein>
    <submittedName>
        <fullName evidence="3">Short chain dehydrogenase</fullName>
    </submittedName>
</protein>
<proteinExistence type="inferred from homology"/>
<gene>
    <name evidence="3" type="ORF">BN000_04805</name>
</gene>
<sequence length="265" mass="28415">MKELIRFDDKVCLVTGAGSHSGIGFATAEIIGKLGGKIAITATTDRIFERANELNQKGIQTRGYIADLMDREQVQGLIDTVIAEFGSIDILINNAGMAQIGSPEIFTEFASLEDEEWDLGISRNLTTCFNVTRRVVPHMKKHGYGRIVNVSSVTGPLVSFPGESAYGAAKAAMVGMSKAIAIEIAKNNITINNVAPGWIATGSQLEHEKIAALHTPIGRAGRPEEVAHTIAFLASEQASYITGQLFVVDGGNILQDYKGPEVSKK</sequence>
<dbReference type="InterPro" id="IPR050259">
    <property type="entry name" value="SDR"/>
</dbReference>
<keyword evidence="4" id="KW-1185">Reference proteome</keyword>
<accession>A0A0U1P372</accession>
<dbReference type="STRING" id="1499688.BN000_04805"/>
<dbReference type="EMBL" id="CVRB01000005">
    <property type="protein sequence ID" value="CRK84755.1"/>
    <property type="molecule type" value="Genomic_DNA"/>
</dbReference>
<evidence type="ECO:0000256" key="1">
    <source>
        <dbReference type="ARBA" id="ARBA00006484"/>
    </source>
</evidence>
<evidence type="ECO:0000313" key="3">
    <source>
        <dbReference type="EMBL" id="CRK84755.1"/>
    </source>
</evidence>
<dbReference type="PANTHER" id="PTHR42879:SF2">
    <property type="entry name" value="3-OXOACYL-[ACYL-CARRIER-PROTEIN] REDUCTASE FABG"/>
    <property type="match status" value="1"/>
</dbReference>
<keyword evidence="2" id="KW-0560">Oxidoreductase</keyword>
<organism evidence="3 4">
    <name type="scientific">Neobacillus massiliamazoniensis</name>
    <dbReference type="NCBI Taxonomy" id="1499688"/>
    <lineage>
        <taxon>Bacteria</taxon>
        <taxon>Bacillati</taxon>
        <taxon>Bacillota</taxon>
        <taxon>Bacilli</taxon>
        <taxon>Bacillales</taxon>
        <taxon>Bacillaceae</taxon>
        <taxon>Neobacillus</taxon>
    </lineage>
</organism>
<dbReference type="InterPro" id="IPR002347">
    <property type="entry name" value="SDR_fam"/>
</dbReference>